<gene>
    <name evidence="3" type="ORF">SAMN05421748_12087</name>
</gene>
<evidence type="ECO:0000313" key="3">
    <source>
        <dbReference type="EMBL" id="SNY59228.1"/>
    </source>
</evidence>
<reference evidence="3 4" key="1">
    <citation type="submission" date="2017-09" db="EMBL/GenBank/DDBJ databases">
        <authorList>
            <person name="Ehlers B."/>
            <person name="Leendertz F.H."/>
        </authorList>
    </citation>
    <scope>NUCLEOTIDE SEQUENCE [LARGE SCALE GENOMIC DNA]</scope>
    <source>
        <strain evidence="3 4">CGMCC 4.6857</strain>
    </source>
</reference>
<dbReference type="PANTHER" id="PTHR46268:SF15">
    <property type="entry name" value="UNIVERSAL STRESS PROTEIN HP_0031"/>
    <property type="match status" value="1"/>
</dbReference>
<dbReference type="SUPFAM" id="SSF52402">
    <property type="entry name" value="Adenine nucleotide alpha hydrolases-like"/>
    <property type="match status" value="2"/>
</dbReference>
<dbReference type="OrthoDB" id="3293911at2"/>
<evidence type="ECO:0000259" key="2">
    <source>
        <dbReference type="Pfam" id="PF00582"/>
    </source>
</evidence>
<proteinExistence type="inferred from homology"/>
<dbReference type="Gene3D" id="3.40.50.620">
    <property type="entry name" value="HUPs"/>
    <property type="match status" value="2"/>
</dbReference>
<organism evidence="3 4">
    <name type="scientific">Paractinoplanes atraurantiacus</name>
    <dbReference type="NCBI Taxonomy" id="1036182"/>
    <lineage>
        <taxon>Bacteria</taxon>
        <taxon>Bacillati</taxon>
        <taxon>Actinomycetota</taxon>
        <taxon>Actinomycetes</taxon>
        <taxon>Micromonosporales</taxon>
        <taxon>Micromonosporaceae</taxon>
        <taxon>Paractinoplanes</taxon>
    </lineage>
</organism>
<feature type="domain" description="UspA" evidence="2">
    <location>
        <begin position="142"/>
        <end position="278"/>
    </location>
</feature>
<dbReference type="Pfam" id="PF00582">
    <property type="entry name" value="Usp"/>
    <property type="match status" value="2"/>
</dbReference>
<evidence type="ECO:0000256" key="1">
    <source>
        <dbReference type="ARBA" id="ARBA00008791"/>
    </source>
</evidence>
<dbReference type="EMBL" id="OBDY01000020">
    <property type="protein sequence ID" value="SNY59228.1"/>
    <property type="molecule type" value="Genomic_DNA"/>
</dbReference>
<comment type="similarity">
    <text evidence="1">Belongs to the universal stress protein A family.</text>
</comment>
<keyword evidence="4" id="KW-1185">Reference proteome</keyword>
<evidence type="ECO:0000313" key="4">
    <source>
        <dbReference type="Proteomes" id="UP000219612"/>
    </source>
</evidence>
<dbReference type="CDD" id="cd00293">
    <property type="entry name" value="USP-like"/>
    <property type="match status" value="1"/>
</dbReference>
<dbReference type="AlphaFoldDB" id="A0A285JG24"/>
<dbReference type="RefSeq" id="WP_143235096.1">
    <property type="nucleotide sequence ID" value="NZ_OBDY01000020.1"/>
</dbReference>
<protein>
    <submittedName>
        <fullName evidence="3">Nucleotide-binding universal stress protein, UspA family</fullName>
    </submittedName>
</protein>
<feature type="domain" description="UspA" evidence="2">
    <location>
        <begin position="10"/>
        <end position="128"/>
    </location>
</feature>
<dbReference type="InterPro" id="IPR006016">
    <property type="entry name" value="UspA"/>
</dbReference>
<accession>A0A285JG24</accession>
<dbReference type="Proteomes" id="UP000219612">
    <property type="component" value="Unassembled WGS sequence"/>
</dbReference>
<name>A0A285JG24_9ACTN</name>
<sequence>MGCSIAAGVGGAGGWRALTWAADEAEHTGARLVLLDVCPPGSPLDRSAGELGPAQLELVDPPLARAVARTQTRLGRRHVALLAPVGDPGARLVAASAGVRLLVIGEGERGRTVRRVLRRAHCPVVVVKPATRASRGAELGGHVVVGVDGTPASRSALEFGFAFAVEHALPVAAVHVCAVSRDDFFYDDVTLSTHFAVEPAALELLAAETEPFALRHPAVPVRRAVLHGSAAEALIRAGYGAELLVVGDKRRGAVGRVRTDDVPLAVAAGAPCPVAVVPVNQHQGDPL</sequence>
<dbReference type="PANTHER" id="PTHR46268">
    <property type="entry name" value="STRESS RESPONSE PROTEIN NHAX"/>
    <property type="match status" value="1"/>
</dbReference>
<dbReference type="InterPro" id="IPR014729">
    <property type="entry name" value="Rossmann-like_a/b/a_fold"/>
</dbReference>